<organism evidence="2">
    <name type="scientific">Cronobacter turicensis</name>
    <dbReference type="NCBI Taxonomy" id="413502"/>
    <lineage>
        <taxon>Bacteria</taxon>
        <taxon>Pseudomonadati</taxon>
        <taxon>Pseudomonadota</taxon>
        <taxon>Gammaproteobacteria</taxon>
        <taxon>Enterobacterales</taxon>
        <taxon>Enterobacteriaceae</taxon>
        <taxon>Cronobacter</taxon>
    </lineage>
</organism>
<proteinExistence type="predicted"/>
<dbReference type="AlphaFoldDB" id="A0A2T7AVN6"/>
<evidence type="ECO:0000313" key="2">
    <source>
        <dbReference type="EMBL" id="PUX16107.1"/>
    </source>
</evidence>
<protein>
    <submittedName>
        <fullName evidence="2">Uncharacterized protein</fullName>
    </submittedName>
</protein>
<feature type="region of interest" description="Disordered" evidence="1">
    <location>
        <begin position="25"/>
        <end position="60"/>
    </location>
</feature>
<gene>
    <name evidence="2" type="ORF">BS411_21730</name>
</gene>
<evidence type="ECO:0000256" key="1">
    <source>
        <dbReference type="SAM" id="MobiDB-lite"/>
    </source>
</evidence>
<accession>A0A2T7AVN6</accession>
<reference evidence="2" key="1">
    <citation type="submission" date="2016-12" db="EMBL/GenBank/DDBJ databases">
        <title>Analysis of the Molecular Diversity Among Cronobacter Species Isolated from Filth Flies Using a Pan Genomic DNA Microarray.</title>
        <authorList>
            <person name="Pava-Ripoll M."/>
            <person name="Tall B."/>
            <person name="Farber J."/>
            <person name="Fanning S."/>
            <person name="Lehner A."/>
            <person name="Stephan R."/>
            <person name="Pagotto F."/>
            <person name="Iverson C."/>
            <person name="Ziobro G."/>
            <person name="Miller A."/>
            <person name="Pearson R."/>
            <person name="Yan Q."/>
            <person name="Kim M."/>
            <person name="Jeong S."/>
            <person name="Park J."/>
            <person name="Jun S."/>
            <person name="Choi H."/>
            <person name="Chung T."/>
            <person name="Yoo Y."/>
            <person name="Park E."/>
            <person name="Hwang S."/>
            <person name="Lee B."/>
            <person name="Sathyamoorthy V."/>
            <person name="Carter L."/>
            <person name="Mammel M."/>
            <person name="Jackson S."/>
            <person name="Kothary M."/>
            <person name="Patel I."/>
            <person name="Grim C."/>
            <person name="Gopinath G."/>
            <person name="Gangiredla J."/>
            <person name="Chase H."/>
        </authorList>
    </citation>
    <scope>NUCLEOTIDE SEQUENCE [LARGE SCALE GENOMIC DNA]</scope>
    <source>
        <strain evidence="2">MOD1-Sh41s</strain>
    </source>
</reference>
<name>A0A2T7AVN6_9ENTR</name>
<sequence length="60" mass="6983">MWKKIRMWQTKTRAMKKAELVLGQSAKRNQRGVSHDVPPLQMKRMGKNGLHHNECGMPVQ</sequence>
<dbReference type="EMBL" id="MSAG01000056">
    <property type="protein sequence ID" value="PUX16107.1"/>
    <property type="molecule type" value="Genomic_DNA"/>
</dbReference>
<comment type="caution">
    <text evidence="2">The sequence shown here is derived from an EMBL/GenBank/DDBJ whole genome shotgun (WGS) entry which is preliminary data.</text>
</comment>